<organism evidence="1">
    <name type="scientific">marine metagenome</name>
    <dbReference type="NCBI Taxonomy" id="408172"/>
    <lineage>
        <taxon>unclassified sequences</taxon>
        <taxon>metagenomes</taxon>
        <taxon>ecological metagenomes</taxon>
    </lineage>
</organism>
<dbReference type="AlphaFoldDB" id="A0A382FSC5"/>
<gene>
    <name evidence="1" type="ORF">METZ01_LOCUS217735</name>
</gene>
<evidence type="ECO:0000313" key="1">
    <source>
        <dbReference type="EMBL" id="SVB64881.1"/>
    </source>
</evidence>
<reference evidence="1" key="1">
    <citation type="submission" date="2018-05" db="EMBL/GenBank/DDBJ databases">
        <authorList>
            <person name="Lanie J.A."/>
            <person name="Ng W.-L."/>
            <person name="Kazmierczak K.M."/>
            <person name="Andrzejewski T.M."/>
            <person name="Davidsen T.M."/>
            <person name="Wayne K.J."/>
            <person name="Tettelin H."/>
            <person name="Glass J.I."/>
            <person name="Rusch D."/>
            <person name="Podicherti R."/>
            <person name="Tsui H.-C.T."/>
            <person name="Winkler M.E."/>
        </authorList>
    </citation>
    <scope>NUCLEOTIDE SEQUENCE</scope>
</reference>
<protein>
    <submittedName>
        <fullName evidence="1">Uncharacterized protein</fullName>
    </submittedName>
</protein>
<dbReference type="EMBL" id="UINC01051117">
    <property type="protein sequence ID" value="SVB64881.1"/>
    <property type="molecule type" value="Genomic_DNA"/>
</dbReference>
<sequence>MKSIFILILNMSFYLESGEVNSWECNKFDGAKIFGEGEVFLGTLGPSWNTDSIFNSSSSHSSTWSTTSIFNDSSKYGNTYSSTSVFNESATNPPKIFSEDGFLGYLSIGPSWNSDRFSPYDFKYTCDWD</sequence>
<accession>A0A382FSC5</accession>
<proteinExistence type="predicted"/>
<name>A0A382FSC5_9ZZZZ</name>